<dbReference type="Proteomes" id="UP000271162">
    <property type="component" value="Unassembled WGS sequence"/>
</dbReference>
<sequence>MNQNSLNRLCEHYDSVFMSPGTIKAAKTAVSCCRFLAESIVEDKIPNAFALVRPPGHHAGRSSACGFCIFNNSAQAAEAAFNFGADRYGKVLLEHRALDRFRYFLLHIYRILIVDLDVHHGNGTQEIFYEDKRYFKIFADI</sequence>
<gene>
    <name evidence="3" type="ORF">NBR_LOCUS4965</name>
</gene>
<accession>A0A0N4XR12</accession>
<dbReference type="EMBL" id="UYSL01010570">
    <property type="protein sequence ID" value="VDL68554.1"/>
    <property type="molecule type" value="Genomic_DNA"/>
</dbReference>
<evidence type="ECO:0000313" key="4">
    <source>
        <dbReference type="Proteomes" id="UP000271162"/>
    </source>
</evidence>
<evidence type="ECO:0000259" key="2">
    <source>
        <dbReference type="Pfam" id="PF00850"/>
    </source>
</evidence>
<dbReference type="GO" id="GO:0040029">
    <property type="term" value="P:epigenetic regulation of gene expression"/>
    <property type="evidence" value="ECO:0007669"/>
    <property type="project" value="TreeGrafter"/>
</dbReference>
<dbReference type="InterPro" id="IPR037138">
    <property type="entry name" value="His_deacetylse_dom_sf"/>
</dbReference>
<proteinExistence type="predicted"/>
<protein>
    <submittedName>
        <fullName evidence="5">Histone deacetylase 6 (inferred by orthology to a C. elegans protein)</fullName>
    </submittedName>
</protein>
<dbReference type="InterPro" id="IPR023696">
    <property type="entry name" value="Ureohydrolase_dom_sf"/>
</dbReference>
<dbReference type="STRING" id="27835.A0A0N4XR12"/>
<dbReference type="InterPro" id="IPR023801">
    <property type="entry name" value="His_deacetylse_dom"/>
</dbReference>
<comment type="catalytic activity">
    <reaction evidence="1">
        <text>N(6)-acetyl-L-lysyl-[histone] + H2O = L-lysyl-[histone] + acetate</text>
        <dbReference type="Rhea" id="RHEA:58196"/>
        <dbReference type="Rhea" id="RHEA-COMP:9845"/>
        <dbReference type="Rhea" id="RHEA-COMP:11338"/>
        <dbReference type="ChEBI" id="CHEBI:15377"/>
        <dbReference type="ChEBI" id="CHEBI:29969"/>
        <dbReference type="ChEBI" id="CHEBI:30089"/>
        <dbReference type="ChEBI" id="CHEBI:61930"/>
        <dbReference type="EC" id="3.5.1.98"/>
    </reaction>
</comment>
<dbReference type="WBParaSite" id="NBR_0000496401-mRNA-1">
    <property type="protein sequence ID" value="NBR_0000496401-mRNA-1"/>
    <property type="gene ID" value="NBR_0000496401"/>
</dbReference>
<dbReference type="Pfam" id="PF00850">
    <property type="entry name" value="Hist_deacetyl"/>
    <property type="match status" value="2"/>
</dbReference>
<dbReference type="AlphaFoldDB" id="A0A0N4XR12"/>
<feature type="domain" description="Histone deacetylase" evidence="2">
    <location>
        <begin position="12"/>
        <end position="82"/>
    </location>
</feature>
<reference evidence="3 4" key="2">
    <citation type="submission" date="2018-11" db="EMBL/GenBank/DDBJ databases">
        <authorList>
            <consortium name="Pathogen Informatics"/>
        </authorList>
    </citation>
    <scope>NUCLEOTIDE SEQUENCE [LARGE SCALE GENOMIC DNA]</scope>
</reference>
<evidence type="ECO:0000256" key="1">
    <source>
        <dbReference type="ARBA" id="ARBA00048287"/>
    </source>
</evidence>
<keyword evidence="4" id="KW-1185">Reference proteome</keyword>
<dbReference type="GO" id="GO:0141221">
    <property type="term" value="F:histone deacetylase activity, hydrolytic mechanism"/>
    <property type="evidence" value="ECO:0007669"/>
    <property type="project" value="UniProtKB-EC"/>
</dbReference>
<dbReference type="OMA" id="LCEHYDS"/>
<organism evidence="5">
    <name type="scientific">Nippostrongylus brasiliensis</name>
    <name type="common">Rat hookworm</name>
    <dbReference type="NCBI Taxonomy" id="27835"/>
    <lineage>
        <taxon>Eukaryota</taxon>
        <taxon>Metazoa</taxon>
        <taxon>Ecdysozoa</taxon>
        <taxon>Nematoda</taxon>
        <taxon>Chromadorea</taxon>
        <taxon>Rhabditida</taxon>
        <taxon>Rhabditina</taxon>
        <taxon>Rhabditomorpha</taxon>
        <taxon>Strongyloidea</taxon>
        <taxon>Heligmosomidae</taxon>
        <taxon>Nippostrongylus</taxon>
    </lineage>
</organism>
<dbReference type="SUPFAM" id="SSF52768">
    <property type="entry name" value="Arginase/deacetylase"/>
    <property type="match status" value="1"/>
</dbReference>
<evidence type="ECO:0000313" key="5">
    <source>
        <dbReference type="WBParaSite" id="NBR_0000496401-mRNA-1"/>
    </source>
</evidence>
<dbReference type="Gene3D" id="3.40.800.20">
    <property type="entry name" value="Histone deacetylase domain"/>
    <property type="match status" value="1"/>
</dbReference>
<evidence type="ECO:0000313" key="3">
    <source>
        <dbReference type="EMBL" id="VDL68554.1"/>
    </source>
</evidence>
<feature type="domain" description="Histone deacetylase" evidence="2">
    <location>
        <begin position="108"/>
        <end position="135"/>
    </location>
</feature>
<reference evidence="5" key="1">
    <citation type="submission" date="2017-02" db="UniProtKB">
        <authorList>
            <consortium name="WormBaseParasite"/>
        </authorList>
    </citation>
    <scope>IDENTIFICATION</scope>
</reference>
<name>A0A0N4XR12_NIPBR</name>
<dbReference type="PANTHER" id="PTHR10625">
    <property type="entry name" value="HISTONE DEACETYLASE HDAC1-RELATED"/>
    <property type="match status" value="1"/>
</dbReference>